<dbReference type="AlphaFoldDB" id="A0A834JC94"/>
<keyword evidence="2" id="KW-1185">Reference proteome</keyword>
<organism evidence="1 2">
    <name type="scientific">Vespula vulgaris</name>
    <name type="common">Yellow jacket</name>
    <name type="synonym">Wasp</name>
    <dbReference type="NCBI Taxonomy" id="7454"/>
    <lineage>
        <taxon>Eukaryota</taxon>
        <taxon>Metazoa</taxon>
        <taxon>Ecdysozoa</taxon>
        <taxon>Arthropoda</taxon>
        <taxon>Hexapoda</taxon>
        <taxon>Insecta</taxon>
        <taxon>Pterygota</taxon>
        <taxon>Neoptera</taxon>
        <taxon>Endopterygota</taxon>
        <taxon>Hymenoptera</taxon>
        <taxon>Apocrita</taxon>
        <taxon>Aculeata</taxon>
        <taxon>Vespoidea</taxon>
        <taxon>Vespidae</taxon>
        <taxon>Vespinae</taxon>
        <taxon>Vespula</taxon>
    </lineage>
</organism>
<sequence length="156" mass="18295">MNDVLSMYAWIQFVLFGTTKKNLRDNDPAGILVIYYMTYKFRLTNKKKLHIVITSYFYSSVHLEKQKLTTILMECTFIKHQYKATLAIDNVSELRGPNRSPKLNLNLENQLYEIITESSKACADFLRNSLRRATNATNFGWSYVENLERARTYEES</sequence>
<protein>
    <submittedName>
        <fullName evidence="1">Uncharacterized protein</fullName>
    </submittedName>
</protein>
<dbReference type="Proteomes" id="UP000614350">
    <property type="component" value="Unassembled WGS sequence"/>
</dbReference>
<dbReference type="EMBL" id="JACSEA010000014">
    <property type="protein sequence ID" value="KAF7385734.1"/>
    <property type="molecule type" value="Genomic_DNA"/>
</dbReference>
<comment type="caution">
    <text evidence="1">The sequence shown here is derived from an EMBL/GenBank/DDBJ whole genome shotgun (WGS) entry which is preliminary data.</text>
</comment>
<name>A0A834JC94_VESVU</name>
<evidence type="ECO:0000313" key="1">
    <source>
        <dbReference type="EMBL" id="KAF7385734.1"/>
    </source>
</evidence>
<gene>
    <name evidence="1" type="ORF">HZH66_011576</name>
</gene>
<proteinExistence type="predicted"/>
<evidence type="ECO:0000313" key="2">
    <source>
        <dbReference type="Proteomes" id="UP000614350"/>
    </source>
</evidence>
<accession>A0A834JC94</accession>
<reference evidence="1" key="1">
    <citation type="journal article" date="2020" name="G3 (Bethesda)">
        <title>High-Quality Assemblies for Three Invasive Social Wasps from the &lt;i&gt;Vespula&lt;/i&gt; Genus.</title>
        <authorList>
            <person name="Harrop T.W.R."/>
            <person name="Guhlin J."/>
            <person name="McLaughlin G.M."/>
            <person name="Permina E."/>
            <person name="Stockwell P."/>
            <person name="Gilligan J."/>
            <person name="Le Lec M.F."/>
            <person name="Gruber M.A.M."/>
            <person name="Quinn O."/>
            <person name="Lovegrove M."/>
            <person name="Duncan E.J."/>
            <person name="Remnant E.J."/>
            <person name="Van Eeckhoven J."/>
            <person name="Graham B."/>
            <person name="Knapp R.A."/>
            <person name="Langford K.W."/>
            <person name="Kronenberg Z."/>
            <person name="Press M.O."/>
            <person name="Eacker S.M."/>
            <person name="Wilson-Rankin E.E."/>
            <person name="Purcell J."/>
            <person name="Lester P.J."/>
            <person name="Dearden P.K."/>
        </authorList>
    </citation>
    <scope>NUCLEOTIDE SEQUENCE</scope>
    <source>
        <strain evidence="1">Marl-1</strain>
    </source>
</reference>